<dbReference type="PANTHER" id="PTHR30349">
    <property type="entry name" value="PHAGE INTEGRASE-RELATED"/>
    <property type="match status" value="1"/>
</dbReference>
<evidence type="ECO:0000256" key="2">
    <source>
        <dbReference type="ARBA" id="ARBA00022908"/>
    </source>
</evidence>
<keyword evidence="4" id="KW-0233">DNA recombination</keyword>
<reference evidence="8 9" key="1">
    <citation type="submission" date="2022-06" db="EMBL/GenBank/DDBJ databases">
        <title>A taxonomic note on the genus Prevotella: Description of four novel genera and emended description of the genera Hallella and Xylanibacter.</title>
        <authorList>
            <person name="Hitch T.C.A."/>
        </authorList>
    </citation>
    <scope>NUCLEOTIDE SEQUENCE [LARGE SCALE GENOMIC DNA]</scope>
    <source>
        <strain evidence="8 9">DSM 100619</strain>
    </source>
</reference>
<evidence type="ECO:0000259" key="7">
    <source>
        <dbReference type="PROSITE" id="PS51900"/>
    </source>
</evidence>
<dbReference type="Pfam" id="PF00589">
    <property type="entry name" value="Phage_integrase"/>
    <property type="match status" value="1"/>
</dbReference>
<dbReference type="InterPro" id="IPR044068">
    <property type="entry name" value="CB"/>
</dbReference>
<evidence type="ECO:0000256" key="1">
    <source>
        <dbReference type="ARBA" id="ARBA00008857"/>
    </source>
</evidence>
<dbReference type="Gene3D" id="1.10.443.10">
    <property type="entry name" value="Intergrase catalytic core"/>
    <property type="match status" value="1"/>
</dbReference>
<protein>
    <submittedName>
        <fullName evidence="8">Site-specific integrase</fullName>
    </submittedName>
</protein>
<dbReference type="CDD" id="cd01185">
    <property type="entry name" value="INTN1_C_like"/>
    <property type="match status" value="1"/>
</dbReference>
<keyword evidence="2" id="KW-0229">DNA integration</keyword>
<evidence type="ECO:0000256" key="5">
    <source>
        <dbReference type="PROSITE-ProRule" id="PRU01248"/>
    </source>
</evidence>
<keyword evidence="3 5" id="KW-0238">DNA-binding</keyword>
<feature type="domain" description="Core-binding (CB)" evidence="7">
    <location>
        <begin position="8"/>
        <end position="87"/>
    </location>
</feature>
<gene>
    <name evidence="8" type="ORF">NG821_09295</name>
</gene>
<evidence type="ECO:0000259" key="6">
    <source>
        <dbReference type="PROSITE" id="PS51898"/>
    </source>
</evidence>
<dbReference type="InterPro" id="IPR011010">
    <property type="entry name" value="DNA_brk_join_enz"/>
</dbReference>
<dbReference type="PROSITE" id="PS51900">
    <property type="entry name" value="CB"/>
    <property type="match status" value="1"/>
</dbReference>
<dbReference type="SUPFAM" id="SSF56349">
    <property type="entry name" value="DNA breaking-rejoining enzymes"/>
    <property type="match status" value="1"/>
</dbReference>
<dbReference type="PANTHER" id="PTHR30349:SF64">
    <property type="entry name" value="PROPHAGE INTEGRASE INTD-RELATED"/>
    <property type="match status" value="1"/>
</dbReference>
<dbReference type="RefSeq" id="WP_252761388.1">
    <property type="nucleotide sequence ID" value="NZ_JAMXLY010000036.1"/>
</dbReference>
<organism evidence="8 9">
    <name type="scientific">Segatella cerevisiae</name>
    <dbReference type="NCBI Taxonomy" id="2053716"/>
    <lineage>
        <taxon>Bacteria</taxon>
        <taxon>Pseudomonadati</taxon>
        <taxon>Bacteroidota</taxon>
        <taxon>Bacteroidia</taxon>
        <taxon>Bacteroidales</taxon>
        <taxon>Prevotellaceae</taxon>
        <taxon>Segatella</taxon>
    </lineage>
</organism>
<evidence type="ECO:0000313" key="8">
    <source>
        <dbReference type="EMBL" id="MCO6026030.1"/>
    </source>
</evidence>
<proteinExistence type="inferred from homology"/>
<sequence length="314" mass="36706">MKSITFTLFTFQCIERFEKNGRFSTAHLYKCALHSFSLFLKKASVSFLDLTRDCLKAYEQWLEDQGKLPNTISTYLRMLRSIYNKGIDHGLAPYKRRLFHNVYTGVDIRHKKSLNRNDIHTLLYKDPGSETLRKTQLAARLSYQLCGMPFVDLTHIQKSDIEGDTLEYRRMKTGTTVRVRLLPQTIETIHYLKKKLAEKGKTGEKSPTLFHLFHCDHSFRSLKGYIEYQKALCKFNAQLKRLSKRLKIRKHITSYTLRHSWATAAKYTGAPIEMISELLGHKSIKTTQIYLAAFDDNELAKVNQRVYKYAECER</sequence>
<comment type="similarity">
    <text evidence="1">Belongs to the 'phage' integrase family.</text>
</comment>
<dbReference type="InterPro" id="IPR002104">
    <property type="entry name" value="Integrase_catalytic"/>
</dbReference>
<dbReference type="PROSITE" id="PS51898">
    <property type="entry name" value="TYR_RECOMBINASE"/>
    <property type="match status" value="1"/>
</dbReference>
<dbReference type="InterPro" id="IPR050090">
    <property type="entry name" value="Tyrosine_recombinase_XerCD"/>
</dbReference>
<name>A0ABT1BZA1_9BACT</name>
<evidence type="ECO:0000256" key="3">
    <source>
        <dbReference type="ARBA" id="ARBA00023125"/>
    </source>
</evidence>
<dbReference type="InterPro" id="IPR013762">
    <property type="entry name" value="Integrase-like_cat_sf"/>
</dbReference>
<dbReference type="Gene3D" id="1.10.150.130">
    <property type="match status" value="1"/>
</dbReference>
<feature type="domain" description="Tyr recombinase" evidence="6">
    <location>
        <begin position="109"/>
        <end position="304"/>
    </location>
</feature>
<evidence type="ECO:0000313" key="9">
    <source>
        <dbReference type="Proteomes" id="UP001204015"/>
    </source>
</evidence>
<evidence type="ECO:0000256" key="4">
    <source>
        <dbReference type="ARBA" id="ARBA00023172"/>
    </source>
</evidence>
<dbReference type="InterPro" id="IPR010998">
    <property type="entry name" value="Integrase_recombinase_N"/>
</dbReference>
<keyword evidence="9" id="KW-1185">Reference proteome</keyword>
<dbReference type="InterPro" id="IPR025269">
    <property type="entry name" value="SAM-like_dom"/>
</dbReference>
<accession>A0ABT1BZA1</accession>
<dbReference type="EMBL" id="JAMXLY010000036">
    <property type="protein sequence ID" value="MCO6026030.1"/>
    <property type="molecule type" value="Genomic_DNA"/>
</dbReference>
<dbReference type="Pfam" id="PF13102">
    <property type="entry name" value="Phage_int_SAM_5"/>
    <property type="match status" value="1"/>
</dbReference>
<comment type="caution">
    <text evidence="8">The sequence shown here is derived from an EMBL/GenBank/DDBJ whole genome shotgun (WGS) entry which is preliminary data.</text>
</comment>
<dbReference type="Proteomes" id="UP001204015">
    <property type="component" value="Unassembled WGS sequence"/>
</dbReference>